<dbReference type="GO" id="GO:0004594">
    <property type="term" value="F:pantothenate kinase activity"/>
    <property type="evidence" value="ECO:0007669"/>
    <property type="project" value="UniProtKB-EC"/>
</dbReference>
<evidence type="ECO:0000256" key="7">
    <source>
        <dbReference type="ARBA" id="ARBA00032866"/>
    </source>
</evidence>
<comment type="similarity">
    <text evidence="3">Belongs to the prokaryotic pantothenate kinase family.</text>
</comment>
<keyword evidence="9" id="KW-0418">Kinase</keyword>
<feature type="domain" description="Phosphoribulokinase/uridine kinase" evidence="8">
    <location>
        <begin position="60"/>
        <end position="195"/>
    </location>
</feature>
<dbReference type="Pfam" id="PF00485">
    <property type="entry name" value="PRK"/>
    <property type="match status" value="1"/>
</dbReference>
<dbReference type="InterPro" id="IPR027417">
    <property type="entry name" value="P-loop_NTPase"/>
</dbReference>
<evidence type="ECO:0000256" key="4">
    <source>
        <dbReference type="ARBA" id="ARBA00012102"/>
    </source>
</evidence>
<dbReference type="GO" id="GO:0005524">
    <property type="term" value="F:ATP binding"/>
    <property type="evidence" value="ECO:0007669"/>
    <property type="project" value="InterPro"/>
</dbReference>
<dbReference type="Gene3D" id="3.40.50.300">
    <property type="entry name" value="P-loop containing nucleotide triphosphate hydrolases"/>
    <property type="match status" value="1"/>
</dbReference>
<dbReference type="Proteomes" id="UP000192315">
    <property type="component" value="Unassembled WGS sequence"/>
</dbReference>
<comment type="caution">
    <text evidence="9">The sequence shown here is derived from an EMBL/GenBank/DDBJ whole genome shotgun (WGS) entry which is preliminary data.</text>
</comment>
<dbReference type="CDD" id="cd02025">
    <property type="entry name" value="PanK"/>
    <property type="match status" value="1"/>
</dbReference>
<evidence type="ECO:0000256" key="1">
    <source>
        <dbReference type="ARBA" id="ARBA00001206"/>
    </source>
</evidence>
<comment type="catalytic activity">
    <reaction evidence="1">
        <text>(R)-pantothenate + ATP = (R)-4'-phosphopantothenate + ADP + H(+)</text>
        <dbReference type="Rhea" id="RHEA:16373"/>
        <dbReference type="ChEBI" id="CHEBI:10986"/>
        <dbReference type="ChEBI" id="CHEBI:15378"/>
        <dbReference type="ChEBI" id="CHEBI:29032"/>
        <dbReference type="ChEBI" id="CHEBI:30616"/>
        <dbReference type="ChEBI" id="CHEBI:456216"/>
        <dbReference type="EC" id="2.7.1.33"/>
    </reaction>
</comment>
<dbReference type="InterPro" id="IPR004566">
    <property type="entry name" value="PanK"/>
</dbReference>
<accession>A0A8G2FXY7</accession>
<keyword evidence="9" id="KW-0808">Transferase</keyword>
<dbReference type="PIRSF" id="PIRSF000545">
    <property type="entry name" value="Pantothenate_kin"/>
    <property type="match status" value="1"/>
</dbReference>
<evidence type="ECO:0000256" key="6">
    <source>
        <dbReference type="ARBA" id="ARBA00022993"/>
    </source>
</evidence>
<organism evidence="9 10">
    <name type="scientific">Picrophilus torridus (strain ATCC 700027 / DSM 9790 / JCM 10055 / NBRC 100828 / KAW 2/3)</name>
    <dbReference type="NCBI Taxonomy" id="1122961"/>
    <lineage>
        <taxon>Archaea</taxon>
        <taxon>Methanobacteriati</taxon>
        <taxon>Thermoplasmatota</taxon>
        <taxon>Thermoplasmata</taxon>
        <taxon>Thermoplasmatales</taxon>
        <taxon>Picrophilaceae</taxon>
        <taxon>Picrophilus</taxon>
    </lineage>
</organism>
<sequence>MDFYFRPDLRRFILSDLPEMNLMVDRKDLVNAYVPLAGYINMLATLKRRSSILGDVPYLLGITGSVAAGKTVMSKTFSEIFARIFKKNVDIISTDSFLKKNNELINEGIIDRKGFPESYRINDMMNFLKMARLGIKNLKVYEYSHDVYDVTDNLISIDSPEILIIDGINILFDFNVPVMPYNLMDFIIFIRSDEGCLERWYIKRFLDLVKNAGSESFYSRFVGMDEKTLKNIALNVWSNINLKNYRENIIKNIFRSNAIIEKRCDHSIESIYFRI</sequence>
<protein>
    <recommendedName>
        <fullName evidence="5">Pantothenate kinase</fullName>
        <ecNumber evidence="4">2.7.1.33</ecNumber>
    </recommendedName>
    <alternativeName>
        <fullName evidence="7">Pantothenic acid kinase</fullName>
    </alternativeName>
</protein>
<dbReference type="InterPro" id="IPR006083">
    <property type="entry name" value="PRK/URK"/>
</dbReference>
<dbReference type="RefSeq" id="WP_084273242.1">
    <property type="nucleotide sequence ID" value="NZ_FWYE01000005.1"/>
</dbReference>
<keyword evidence="6" id="KW-0173">Coenzyme A biosynthesis</keyword>
<dbReference type="EC" id="2.7.1.33" evidence="4"/>
<dbReference type="EMBL" id="FWYE01000005">
    <property type="protein sequence ID" value="SMD31577.1"/>
    <property type="molecule type" value="Genomic_DNA"/>
</dbReference>
<comment type="pathway">
    <text evidence="2">Cofactor biosynthesis; coenzyme A biosynthesis; CoA from (R)-pantothenate: step 1/5.</text>
</comment>
<dbReference type="SUPFAM" id="SSF52540">
    <property type="entry name" value="P-loop containing nucleoside triphosphate hydrolases"/>
    <property type="match status" value="1"/>
</dbReference>
<dbReference type="AlphaFoldDB" id="A0A8G2FXY7"/>
<dbReference type="GO" id="GO:0015937">
    <property type="term" value="P:coenzyme A biosynthetic process"/>
    <property type="evidence" value="ECO:0007669"/>
    <property type="project" value="UniProtKB-UniPathway"/>
</dbReference>
<evidence type="ECO:0000313" key="9">
    <source>
        <dbReference type="EMBL" id="SMD31577.1"/>
    </source>
</evidence>
<name>A0A8G2FXY7_PICTO</name>
<gene>
    <name evidence="9" type="ORF">SAMN02745355_1530</name>
</gene>
<reference evidence="9 10" key="1">
    <citation type="submission" date="2017-04" db="EMBL/GenBank/DDBJ databases">
        <authorList>
            <person name="Varghese N."/>
            <person name="Submissions S."/>
        </authorList>
    </citation>
    <scope>NUCLEOTIDE SEQUENCE [LARGE SCALE GENOMIC DNA]</scope>
    <source>
        <strain evidence="9 10">DSM 9789</strain>
    </source>
</reference>
<dbReference type="UniPathway" id="UPA00241">
    <property type="reaction ID" value="UER00352"/>
</dbReference>
<keyword evidence="10" id="KW-1185">Reference proteome</keyword>
<proteinExistence type="inferred from homology"/>
<evidence type="ECO:0000256" key="5">
    <source>
        <dbReference type="ARBA" id="ARBA00015080"/>
    </source>
</evidence>
<evidence type="ECO:0000256" key="3">
    <source>
        <dbReference type="ARBA" id="ARBA00006087"/>
    </source>
</evidence>
<evidence type="ECO:0000259" key="8">
    <source>
        <dbReference type="Pfam" id="PF00485"/>
    </source>
</evidence>
<evidence type="ECO:0000313" key="10">
    <source>
        <dbReference type="Proteomes" id="UP000192315"/>
    </source>
</evidence>
<evidence type="ECO:0000256" key="2">
    <source>
        <dbReference type="ARBA" id="ARBA00005225"/>
    </source>
</evidence>